<dbReference type="OMA" id="GWTEPPI"/>
<dbReference type="PANTHER" id="PTHR43364">
    <property type="entry name" value="NADH-SPECIFIC METHYLGLYOXAL REDUCTASE-RELATED"/>
    <property type="match status" value="1"/>
</dbReference>
<dbReference type="InterPro" id="IPR050523">
    <property type="entry name" value="AKR_Detox_Biosynth"/>
</dbReference>
<dbReference type="InterPro" id="IPR023210">
    <property type="entry name" value="NADP_OxRdtase_dom"/>
</dbReference>
<keyword evidence="5" id="KW-1185">Reference proteome</keyword>
<evidence type="ECO:0000313" key="4">
    <source>
        <dbReference type="EMBL" id="PCH36882.1"/>
    </source>
</evidence>
<protein>
    <submittedName>
        <fullName evidence="4">Aryl-alcohol dehydrogenase</fullName>
    </submittedName>
</protein>
<gene>
    <name evidence="4" type="ORF">WOLCODRAFT_140625</name>
</gene>
<dbReference type="CDD" id="cd19146">
    <property type="entry name" value="AKR_AKR9A1-2"/>
    <property type="match status" value="1"/>
</dbReference>
<dbReference type="Pfam" id="PF00248">
    <property type="entry name" value="Aldo_ket_red"/>
    <property type="match status" value="1"/>
</dbReference>
<accession>A0A2H3J3R3</accession>
<dbReference type="Gene3D" id="3.20.20.100">
    <property type="entry name" value="NADP-dependent oxidoreductase domain"/>
    <property type="match status" value="1"/>
</dbReference>
<evidence type="ECO:0000313" key="5">
    <source>
        <dbReference type="Proteomes" id="UP000218811"/>
    </source>
</evidence>
<evidence type="ECO:0000256" key="2">
    <source>
        <dbReference type="ARBA" id="ARBA00038157"/>
    </source>
</evidence>
<dbReference type="Proteomes" id="UP000218811">
    <property type="component" value="Unassembled WGS sequence"/>
</dbReference>
<dbReference type="SUPFAM" id="SSF51430">
    <property type="entry name" value="NAD(P)-linked oxidoreductase"/>
    <property type="match status" value="1"/>
</dbReference>
<proteinExistence type="inferred from homology"/>
<evidence type="ECO:0000259" key="3">
    <source>
        <dbReference type="Pfam" id="PF00248"/>
    </source>
</evidence>
<dbReference type="InterPro" id="IPR036812">
    <property type="entry name" value="NAD(P)_OxRdtase_dom_sf"/>
</dbReference>
<dbReference type="EMBL" id="KB467898">
    <property type="protein sequence ID" value="PCH36882.1"/>
    <property type="molecule type" value="Genomic_DNA"/>
</dbReference>
<dbReference type="PANTHER" id="PTHR43364:SF2">
    <property type="entry name" value="ARYL-ALCOHOL DEHYDROGENASE AAD10-RELATED"/>
    <property type="match status" value="1"/>
</dbReference>
<evidence type="ECO:0000256" key="1">
    <source>
        <dbReference type="ARBA" id="ARBA00023002"/>
    </source>
</evidence>
<feature type="domain" description="NADP-dependent oxidoreductase" evidence="3">
    <location>
        <begin position="37"/>
        <end position="347"/>
    </location>
</feature>
<dbReference type="AlphaFoldDB" id="A0A2H3J3R3"/>
<name>A0A2H3J3R3_WOLCO</name>
<keyword evidence="1" id="KW-0560">Oxidoreductase</keyword>
<reference evidence="4 5" key="1">
    <citation type="journal article" date="2012" name="Science">
        <title>The Paleozoic origin of enzymatic lignin decomposition reconstructed from 31 fungal genomes.</title>
        <authorList>
            <person name="Floudas D."/>
            <person name="Binder M."/>
            <person name="Riley R."/>
            <person name="Barry K."/>
            <person name="Blanchette R.A."/>
            <person name="Henrissat B."/>
            <person name="Martinez A.T."/>
            <person name="Otillar R."/>
            <person name="Spatafora J.W."/>
            <person name="Yadav J.S."/>
            <person name="Aerts A."/>
            <person name="Benoit I."/>
            <person name="Boyd A."/>
            <person name="Carlson A."/>
            <person name="Copeland A."/>
            <person name="Coutinho P.M."/>
            <person name="de Vries R.P."/>
            <person name="Ferreira P."/>
            <person name="Findley K."/>
            <person name="Foster B."/>
            <person name="Gaskell J."/>
            <person name="Glotzer D."/>
            <person name="Gorecki P."/>
            <person name="Heitman J."/>
            <person name="Hesse C."/>
            <person name="Hori C."/>
            <person name="Igarashi K."/>
            <person name="Jurgens J.A."/>
            <person name="Kallen N."/>
            <person name="Kersten P."/>
            <person name="Kohler A."/>
            <person name="Kuees U."/>
            <person name="Kumar T.K.A."/>
            <person name="Kuo A."/>
            <person name="LaButti K."/>
            <person name="Larrondo L.F."/>
            <person name="Lindquist E."/>
            <person name="Ling A."/>
            <person name="Lombard V."/>
            <person name="Lucas S."/>
            <person name="Lundell T."/>
            <person name="Martin R."/>
            <person name="McLaughlin D.J."/>
            <person name="Morgenstern I."/>
            <person name="Morin E."/>
            <person name="Murat C."/>
            <person name="Nagy L.G."/>
            <person name="Nolan M."/>
            <person name="Ohm R.A."/>
            <person name="Patyshakuliyeva A."/>
            <person name="Rokas A."/>
            <person name="Ruiz-Duenas F.J."/>
            <person name="Sabat G."/>
            <person name="Salamov A."/>
            <person name="Samejima M."/>
            <person name="Schmutz J."/>
            <person name="Slot J.C."/>
            <person name="St John F."/>
            <person name="Stenlid J."/>
            <person name="Sun H."/>
            <person name="Sun S."/>
            <person name="Syed K."/>
            <person name="Tsang A."/>
            <person name="Wiebenga A."/>
            <person name="Young D."/>
            <person name="Pisabarro A."/>
            <person name="Eastwood D.C."/>
            <person name="Martin F."/>
            <person name="Cullen D."/>
            <person name="Grigoriev I.V."/>
            <person name="Hibbett D.S."/>
        </authorList>
    </citation>
    <scope>NUCLEOTIDE SEQUENCE [LARGE SCALE GENOMIC DNA]</scope>
    <source>
        <strain evidence="4 5">MD-104</strain>
    </source>
</reference>
<sequence length="389" mass="43477">MAQASRISKFWTPAPEPSTKLGRHRQLAPLAGVHVSPICLGAMSIGDQWGPFGMGQMDKESSFKLLDAFYEAGGNFIDTASNYQDETSEMFVGEWMEARGVRDQMVVATKYTTNFKRAANIPQKTSYVGNNMKSLHISVEASLKKLRTDYIDILYVHWWDWHTSVEEVMNGLHHLVAQGKVLYLGISDTPAWIVAKANTYARMAGKTPFVIYQGAWSILQRDFEREIIPMALTEGMALAPWNVLASGRIRTDAEEERRRQTGEKGRTIASDQWERTPDQRKVCQALEKVAADVGARSITSVAIAYVMQKTPYVFPIVGGRKVEHLMDNIDALNVALSPEQIAFLESVLPFDVGFPQSMIGDGSDYNPIFKSAGNFDIWPAPQPIRPRQA</sequence>
<comment type="similarity">
    <text evidence="2">Belongs to the aldo/keto reductase family. Aldo/keto reductase 2 subfamily.</text>
</comment>
<dbReference type="STRING" id="742152.A0A2H3J3R3"/>
<dbReference type="OrthoDB" id="48988at2759"/>
<dbReference type="GO" id="GO:0016491">
    <property type="term" value="F:oxidoreductase activity"/>
    <property type="evidence" value="ECO:0007669"/>
    <property type="project" value="UniProtKB-KW"/>
</dbReference>
<organism evidence="4 5">
    <name type="scientific">Wolfiporia cocos (strain MD-104)</name>
    <name type="common">Brown rot fungus</name>
    <dbReference type="NCBI Taxonomy" id="742152"/>
    <lineage>
        <taxon>Eukaryota</taxon>
        <taxon>Fungi</taxon>
        <taxon>Dikarya</taxon>
        <taxon>Basidiomycota</taxon>
        <taxon>Agaricomycotina</taxon>
        <taxon>Agaricomycetes</taxon>
        <taxon>Polyporales</taxon>
        <taxon>Phaeolaceae</taxon>
        <taxon>Wolfiporia</taxon>
    </lineage>
</organism>